<dbReference type="UniPathway" id="UPA00056">
    <property type="reaction ID" value="UER00094"/>
</dbReference>
<dbReference type="Pfam" id="PF08544">
    <property type="entry name" value="GHMP_kinases_C"/>
    <property type="match status" value="1"/>
</dbReference>
<dbReference type="InterPro" id="IPR020568">
    <property type="entry name" value="Ribosomal_Su5_D2-typ_SF"/>
</dbReference>
<dbReference type="RefSeq" id="WP_073247956.1">
    <property type="nucleotide sequence ID" value="NZ_FQVG01000008.1"/>
</dbReference>
<dbReference type="InterPro" id="IPR013750">
    <property type="entry name" value="GHMP_kinase_C_dom"/>
</dbReference>
<keyword evidence="5 9" id="KW-0547">Nucleotide-binding</keyword>
<keyword evidence="9" id="KW-0414">Isoprene biosynthesis</keyword>
<keyword evidence="7 9" id="KW-0067">ATP-binding</keyword>
<feature type="active site" evidence="9">
    <location>
        <position position="8"/>
    </location>
</feature>
<organism evidence="12 13">
    <name type="scientific">Caloramator proteoclasticus DSM 10124</name>
    <dbReference type="NCBI Taxonomy" id="1121262"/>
    <lineage>
        <taxon>Bacteria</taxon>
        <taxon>Bacillati</taxon>
        <taxon>Bacillota</taxon>
        <taxon>Clostridia</taxon>
        <taxon>Eubacteriales</taxon>
        <taxon>Clostridiaceae</taxon>
        <taxon>Caloramator</taxon>
    </lineage>
</organism>
<keyword evidence="4 9" id="KW-0808">Transferase</keyword>
<comment type="catalytic activity">
    <reaction evidence="9">
        <text>4-CDP-2-C-methyl-D-erythritol + ATP = 4-CDP-2-C-methyl-D-erythritol 2-phosphate + ADP + H(+)</text>
        <dbReference type="Rhea" id="RHEA:18437"/>
        <dbReference type="ChEBI" id="CHEBI:15378"/>
        <dbReference type="ChEBI" id="CHEBI:30616"/>
        <dbReference type="ChEBI" id="CHEBI:57823"/>
        <dbReference type="ChEBI" id="CHEBI:57919"/>
        <dbReference type="ChEBI" id="CHEBI:456216"/>
        <dbReference type="EC" id="2.7.1.148"/>
    </reaction>
</comment>
<dbReference type="SUPFAM" id="SSF55060">
    <property type="entry name" value="GHMP Kinase, C-terminal domain"/>
    <property type="match status" value="1"/>
</dbReference>
<dbReference type="EC" id="2.7.1.148" evidence="2 9"/>
<evidence type="ECO:0000256" key="6">
    <source>
        <dbReference type="ARBA" id="ARBA00022777"/>
    </source>
</evidence>
<comment type="function">
    <text evidence="9">Catalyzes the phosphorylation of the position 2 hydroxy group of 4-diphosphocytidyl-2C-methyl-D-erythritol.</text>
</comment>
<evidence type="ECO:0000313" key="13">
    <source>
        <dbReference type="Proteomes" id="UP000184423"/>
    </source>
</evidence>
<dbReference type="InterPro" id="IPR004424">
    <property type="entry name" value="IspE"/>
</dbReference>
<dbReference type="GO" id="GO:0019288">
    <property type="term" value="P:isopentenyl diphosphate biosynthetic process, methylerythritol 4-phosphate pathway"/>
    <property type="evidence" value="ECO:0007669"/>
    <property type="project" value="UniProtKB-UniRule"/>
</dbReference>
<proteinExistence type="inferred from homology"/>
<dbReference type="Gene3D" id="3.30.70.890">
    <property type="entry name" value="GHMP kinase, C-terminal domain"/>
    <property type="match status" value="1"/>
</dbReference>
<gene>
    <name evidence="9" type="primary">ispE</name>
    <name evidence="12" type="ORF">SAMN02746091_00719</name>
</gene>
<dbReference type="GO" id="GO:0005524">
    <property type="term" value="F:ATP binding"/>
    <property type="evidence" value="ECO:0007669"/>
    <property type="project" value="UniProtKB-UniRule"/>
</dbReference>
<evidence type="ECO:0000256" key="2">
    <source>
        <dbReference type="ARBA" id="ARBA00012052"/>
    </source>
</evidence>
<dbReference type="NCBIfam" id="TIGR00154">
    <property type="entry name" value="ispE"/>
    <property type="match status" value="1"/>
</dbReference>
<name>A0A1M4UQ34_9CLOT</name>
<keyword evidence="13" id="KW-1185">Reference proteome</keyword>
<dbReference type="InterPro" id="IPR014721">
    <property type="entry name" value="Ribsml_uS5_D2-typ_fold_subgr"/>
</dbReference>
<dbReference type="SUPFAM" id="SSF54211">
    <property type="entry name" value="Ribosomal protein S5 domain 2-like"/>
    <property type="match status" value="1"/>
</dbReference>
<evidence type="ECO:0000313" key="12">
    <source>
        <dbReference type="EMBL" id="SHE58757.1"/>
    </source>
</evidence>
<sequence length="282" mass="31582">MIIECPAKINLSLDVVGKREDGYHLLEMIMQTVSLYDKVKITKDSETRVICNNINVPSDRSNIAVRAVELMKQRYEIQDNFKIEIEKNIPVAAGLAGGSTNGAAVIKAINEMYSLKLSKDEMKEIALKLGADVPFFFEGGTCLAEGIGEKLTKLNDISCYIVLAKPPINVSTKYVYQNLKLDEISIHPDTKRIIDYIKYNDIKMLAASMVNVLENVTIKEYPIIYEIKNIMMEFGALGSLMSGSGPTVFGIFEEKADAIKCYNRLRDYIKEVFVVNTVDRGV</sequence>
<dbReference type="PIRSF" id="PIRSF010376">
    <property type="entry name" value="IspE"/>
    <property type="match status" value="1"/>
</dbReference>
<feature type="domain" description="GHMP kinase N-terminal" evidence="10">
    <location>
        <begin position="62"/>
        <end position="140"/>
    </location>
</feature>
<evidence type="ECO:0000259" key="11">
    <source>
        <dbReference type="Pfam" id="PF08544"/>
    </source>
</evidence>
<evidence type="ECO:0000256" key="5">
    <source>
        <dbReference type="ARBA" id="ARBA00022741"/>
    </source>
</evidence>
<feature type="active site" evidence="9">
    <location>
        <position position="132"/>
    </location>
</feature>
<accession>A0A1M4UQ34</accession>
<dbReference type="AlphaFoldDB" id="A0A1M4UQ34"/>
<dbReference type="Pfam" id="PF00288">
    <property type="entry name" value="GHMP_kinases_N"/>
    <property type="match status" value="1"/>
</dbReference>
<evidence type="ECO:0000259" key="10">
    <source>
        <dbReference type="Pfam" id="PF00288"/>
    </source>
</evidence>
<evidence type="ECO:0000256" key="8">
    <source>
        <dbReference type="ARBA" id="ARBA00032554"/>
    </source>
</evidence>
<dbReference type="HAMAP" id="MF_00061">
    <property type="entry name" value="IspE"/>
    <property type="match status" value="1"/>
</dbReference>
<keyword evidence="6 9" id="KW-0418">Kinase</keyword>
<evidence type="ECO:0000256" key="9">
    <source>
        <dbReference type="HAMAP-Rule" id="MF_00061"/>
    </source>
</evidence>
<comment type="similarity">
    <text evidence="1 9">Belongs to the GHMP kinase family. IspE subfamily.</text>
</comment>
<dbReference type="GO" id="GO:0050515">
    <property type="term" value="F:4-(cytidine 5'-diphospho)-2-C-methyl-D-erythritol kinase activity"/>
    <property type="evidence" value="ECO:0007669"/>
    <property type="project" value="UniProtKB-UniRule"/>
</dbReference>
<evidence type="ECO:0000256" key="1">
    <source>
        <dbReference type="ARBA" id="ARBA00009684"/>
    </source>
</evidence>
<feature type="domain" description="GHMP kinase C-terminal" evidence="11">
    <location>
        <begin position="199"/>
        <end position="268"/>
    </location>
</feature>
<dbReference type="EMBL" id="FQVG01000008">
    <property type="protein sequence ID" value="SHE58757.1"/>
    <property type="molecule type" value="Genomic_DNA"/>
</dbReference>
<reference evidence="13" key="1">
    <citation type="submission" date="2016-11" db="EMBL/GenBank/DDBJ databases">
        <authorList>
            <person name="Varghese N."/>
            <person name="Submissions S."/>
        </authorList>
    </citation>
    <scope>NUCLEOTIDE SEQUENCE [LARGE SCALE GENOMIC DNA]</scope>
    <source>
        <strain evidence="13">DSM 10124</strain>
    </source>
</reference>
<dbReference type="GO" id="GO:0016114">
    <property type="term" value="P:terpenoid biosynthetic process"/>
    <property type="evidence" value="ECO:0007669"/>
    <property type="project" value="UniProtKB-UniRule"/>
</dbReference>
<feature type="binding site" evidence="9">
    <location>
        <begin position="90"/>
        <end position="100"/>
    </location>
    <ligand>
        <name>ATP</name>
        <dbReference type="ChEBI" id="CHEBI:30616"/>
    </ligand>
</feature>
<dbReference type="Gene3D" id="3.30.230.10">
    <property type="match status" value="1"/>
</dbReference>
<dbReference type="Proteomes" id="UP000184423">
    <property type="component" value="Unassembled WGS sequence"/>
</dbReference>
<dbReference type="PANTHER" id="PTHR43527:SF2">
    <property type="entry name" value="4-DIPHOSPHOCYTIDYL-2-C-METHYL-D-ERYTHRITOL KINASE, CHLOROPLASTIC"/>
    <property type="match status" value="1"/>
</dbReference>
<evidence type="ECO:0000256" key="4">
    <source>
        <dbReference type="ARBA" id="ARBA00022679"/>
    </source>
</evidence>
<dbReference type="PANTHER" id="PTHR43527">
    <property type="entry name" value="4-DIPHOSPHOCYTIDYL-2-C-METHYL-D-ERYTHRITOL KINASE, CHLOROPLASTIC"/>
    <property type="match status" value="1"/>
</dbReference>
<dbReference type="InterPro" id="IPR036554">
    <property type="entry name" value="GHMP_kinase_C_sf"/>
</dbReference>
<protein>
    <recommendedName>
        <fullName evidence="3 9">4-diphosphocytidyl-2-C-methyl-D-erythritol kinase</fullName>
        <shortName evidence="9">CMK</shortName>
        <ecNumber evidence="2 9">2.7.1.148</ecNumber>
    </recommendedName>
    <alternativeName>
        <fullName evidence="8 9">4-(cytidine-5'-diphospho)-2-C-methyl-D-erythritol kinase</fullName>
    </alternativeName>
</protein>
<comment type="pathway">
    <text evidence="9">Isoprenoid biosynthesis; isopentenyl diphosphate biosynthesis via DXP pathway; isopentenyl diphosphate from 1-deoxy-D-xylulose 5-phosphate: step 3/6.</text>
</comment>
<evidence type="ECO:0000256" key="3">
    <source>
        <dbReference type="ARBA" id="ARBA00017473"/>
    </source>
</evidence>
<dbReference type="InterPro" id="IPR006204">
    <property type="entry name" value="GHMP_kinase_N_dom"/>
</dbReference>
<evidence type="ECO:0000256" key="7">
    <source>
        <dbReference type="ARBA" id="ARBA00022840"/>
    </source>
</evidence>